<evidence type="ECO:0000256" key="1">
    <source>
        <dbReference type="SAM" id="MobiDB-lite"/>
    </source>
</evidence>
<keyword evidence="3" id="KW-1185">Reference proteome</keyword>
<accession>A0ABW6UTN3</accession>
<name>A0ABW6UTN3_9ACTN</name>
<dbReference type="Proteomes" id="UP001602058">
    <property type="component" value="Unassembled WGS sequence"/>
</dbReference>
<sequence length="61" mass="6667">MPLFCFNTAADYLEAARQMAITGRTAHARLLAEEAADRTSDPSEAARILSDFPGPSLRQED</sequence>
<comment type="caution">
    <text evidence="2">The sequence shown here is derived from an EMBL/GenBank/DDBJ whole genome shotgun (WGS) entry which is preliminary data.</text>
</comment>
<proteinExistence type="predicted"/>
<evidence type="ECO:0000313" key="2">
    <source>
        <dbReference type="EMBL" id="MFF4526830.1"/>
    </source>
</evidence>
<gene>
    <name evidence="2" type="ORF">ACFY1D_36260</name>
</gene>
<dbReference type="EMBL" id="JBIAWJ010000029">
    <property type="protein sequence ID" value="MFF4526830.1"/>
    <property type="molecule type" value="Genomic_DNA"/>
</dbReference>
<organism evidence="2 3">
    <name type="scientific">Streptomyces bluensis</name>
    <dbReference type="NCBI Taxonomy" id="33897"/>
    <lineage>
        <taxon>Bacteria</taxon>
        <taxon>Bacillati</taxon>
        <taxon>Actinomycetota</taxon>
        <taxon>Actinomycetes</taxon>
        <taxon>Kitasatosporales</taxon>
        <taxon>Streptomycetaceae</taxon>
        <taxon>Streptomyces</taxon>
    </lineage>
</organism>
<feature type="region of interest" description="Disordered" evidence="1">
    <location>
        <begin position="33"/>
        <end position="61"/>
    </location>
</feature>
<reference evidence="2 3" key="1">
    <citation type="submission" date="2024-10" db="EMBL/GenBank/DDBJ databases">
        <title>The Natural Products Discovery Center: Release of the First 8490 Sequenced Strains for Exploring Actinobacteria Biosynthetic Diversity.</title>
        <authorList>
            <person name="Kalkreuter E."/>
            <person name="Kautsar S.A."/>
            <person name="Yang D."/>
            <person name="Bader C.D."/>
            <person name="Teijaro C.N."/>
            <person name="Fluegel L."/>
            <person name="Davis C.M."/>
            <person name="Simpson J.R."/>
            <person name="Lauterbach L."/>
            <person name="Steele A.D."/>
            <person name="Gui C."/>
            <person name="Meng S."/>
            <person name="Li G."/>
            <person name="Viehrig K."/>
            <person name="Ye F."/>
            <person name="Su P."/>
            <person name="Kiefer A.F."/>
            <person name="Nichols A."/>
            <person name="Cepeda A.J."/>
            <person name="Yan W."/>
            <person name="Fan B."/>
            <person name="Jiang Y."/>
            <person name="Adhikari A."/>
            <person name="Zheng C.-J."/>
            <person name="Schuster L."/>
            <person name="Cowan T.M."/>
            <person name="Smanski M.J."/>
            <person name="Chevrette M.G."/>
            <person name="De Carvalho L.P.S."/>
            <person name="Shen B."/>
        </authorList>
    </citation>
    <scope>NUCLEOTIDE SEQUENCE [LARGE SCALE GENOMIC DNA]</scope>
    <source>
        <strain evidence="2 3">NPDC001390</strain>
    </source>
</reference>
<evidence type="ECO:0000313" key="3">
    <source>
        <dbReference type="Proteomes" id="UP001602058"/>
    </source>
</evidence>
<protein>
    <submittedName>
        <fullName evidence="2">Uncharacterized protein</fullName>
    </submittedName>
</protein>
<dbReference type="RefSeq" id="WP_387892295.1">
    <property type="nucleotide sequence ID" value="NZ_JBIAWJ010000029.1"/>
</dbReference>